<dbReference type="EC" id="2.7.8.26" evidence="5 19"/>
<evidence type="ECO:0000256" key="19">
    <source>
        <dbReference type="HAMAP-Rule" id="MF_00719"/>
    </source>
</evidence>
<evidence type="ECO:0000256" key="13">
    <source>
        <dbReference type="ARBA" id="ARBA00023136"/>
    </source>
</evidence>
<keyword evidence="10 19" id="KW-0812">Transmembrane</keyword>
<feature type="transmembrane region" description="Helical" evidence="19">
    <location>
        <begin position="32"/>
        <end position="53"/>
    </location>
</feature>
<evidence type="ECO:0000256" key="7">
    <source>
        <dbReference type="ARBA" id="ARBA00022475"/>
    </source>
</evidence>
<protein>
    <recommendedName>
        <fullName evidence="6 19">Adenosylcobinamide-GDP ribazoletransferase</fullName>
        <ecNumber evidence="5 19">2.7.8.26</ecNumber>
    </recommendedName>
    <alternativeName>
        <fullName evidence="16 19">Cobalamin synthase</fullName>
    </alternativeName>
    <alternativeName>
        <fullName evidence="15 19">Cobalamin-5'-phosphate synthase</fullName>
    </alternativeName>
</protein>
<keyword evidence="13 19" id="KW-0472">Membrane</keyword>
<feature type="transmembrane region" description="Helical" evidence="19">
    <location>
        <begin position="60"/>
        <end position="78"/>
    </location>
</feature>
<evidence type="ECO:0000256" key="3">
    <source>
        <dbReference type="ARBA" id="ARBA00004663"/>
    </source>
</evidence>
<comment type="catalytic activity">
    <reaction evidence="18 19">
        <text>alpha-ribazole 5'-phosphate + adenosylcob(III)inamide-GDP = adenosylcob(III)alamin 5'-phosphate + GMP + H(+)</text>
        <dbReference type="Rhea" id="RHEA:23560"/>
        <dbReference type="ChEBI" id="CHEBI:15378"/>
        <dbReference type="ChEBI" id="CHEBI:57918"/>
        <dbReference type="ChEBI" id="CHEBI:58115"/>
        <dbReference type="ChEBI" id="CHEBI:60487"/>
        <dbReference type="ChEBI" id="CHEBI:60493"/>
        <dbReference type="EC" id="2.7.8.26"/>
    </reaction>
</comment>
<evidence type="ECO:0000256" key="1">
    <source>
        <dbReference type="ARBA" id="ARBA00001946"/>
    </source>
</evidence>
<evidence type="ECO:0000256" key="6">
    <source>
        <dbReference type="ARBA" id="ARBA00015850"/>
    </source>
</evidence>
<keyword evidence="9 19" id="KW-0808">Transferase</keyword>
<keyword evidence="21" id="KW-1185">Reference proteome</keyword>
<evidence type="ECO:0000256" key="4">
    <source>
        <dbReference type="ARBA" id="ARBA00010561"/>
    </source>
</evidence>
<evidence type="ECO:0000256" key="8">
    <source>
        <dbReference type="ARBA" id="ARBA00022573"/>
    </source>
</evidence>
<evidence type="ECO:0000256" key="10">
    <source>
        <dbReference type="ARBA" id="ARBA00022692"/>
    </source>
</evidence>
<evidence type="ECO:0000256" key="9">
    <source>
        <dbReference type="ARBA" id="ARBA00022679"/>
    </source>
</evidence>
<comment type="similarity">
    <text evidence="4 19">Belongs to the CobS family.</text>
</comment>
<comment type="caution">
    <text evidence="20">The sequence shown here is derived from an EMBL/GenBank/DDBJ whole genome shotgun (WGS) entry which is preliminary data.</text>
</comment>
<comment type="pathway">
    <text evidence="3 19">Cofactor biosynthesis; adenosylcobalamin biosynthesis; adenosylcobalamin from cob(II)yrinate a,c-diamide: step 7/7.</text>
</comment>
<dbReference type="Proteomes" id="UP001589891">
    <property type="component" value="Unassembled WGS sequence"/>
</dbReference>
<accession>A0ABV6SNI8</accession>
<feature type="transmembrane region" description="Helical" evidence="19">
    <location>
        <begin position="110"/>
        <end position="129"/>
    </location>
</feature>
<name>A0ABV6SNI8_AZOPA</name>
<evidence type="ECO:0000313" key="20">
    <source>
        <dbReference type="EMBL" id="MFC0711094.1"/>
    </source>
</evidence>
<reference evidence="20 21" key="1">
    <citation type="submission" date="2024-09" db="EMBL/GenBank/DDBJ databases">
        <authorList>
            <person name="Sun Q."/>
            <person name="Mori K."/>
        </authorList>
    </citation>
    <scope>NUCLEOTIDE SEQUENCE [LARGE SCALE GENOMIC DNA]</scope>
    <source>
        <strain evidence="20 21">NCAIM B.01794</strain>
    </source>
</reference>
<comment type="subcellular location">
    <subcellularLocation>
        <location evidence="2 19">Cell membrane</location>
        <topology evidence="2 19">Multi-pass membrane protein</topology>
    </subcellularLocation>
</comment>
<evidence type="ECO:0000256" key="15">
    <source>
        <dbReference type="ARBA" id="ARBA00032605"/>
    </source>
</evidence>
<comment type="function">
    <text evidence="14 19">Joins adenosylcobinamide-GDP and alpha-ribazole to generate adenosylcobalamin (Ado-cobalamin). Also synthesizes adenosylcobalamin 5'-phosphate from adenosylcobinamide-GDP and alpha-ribazole 5'-phosphate.</text>
</comment>
<keyword evidence="7 19" id="KW-1003">Cell membrane</keyword>
<evidence type="ECO:0000256" key="14">
    <source>
        <dbReference type="ARBA" id="ARBA00025228"/>
    </source>
</evidence>
<proteinExistence type="inferred from homology"/>
<evidence type="ECO:0000256" key="11">
    <source>
        <dbReference type="ARBA" id="ARBA00022842"/>
    </source>
</evidence>
<evidence type="ECO:0000256" key="17">
    <source>
        <dbReference type="ARBA" id="ARBA00048623"/>
    </source>
</evidence>
<evidence type="ECO:0000313" key="21">
    <source>
        <dbReference type="Proteomes" id="UP001589891"/>
    </source>
</evidence>
<sequence>MPLPLLIALQFLSRLPVRLPGMPAPQQVGRSLLWYPLVGLLFGALLLILRALLDDAPGPLRAALLLAAWVGLSGALHLDGLADSADAWVGGLGDRERSLAIMKDPRSGPIAVVVLVLVLLLKFAALLALPDSVPALLLAPLLGRGALLALFLSTPYVRPGGLGQALAEHLPRPAARWVLLGTMAACPLLFGGGGLLALLLAAALFLYLRQCLLARLGGTTGDTAGALLELVECAVLVGLAL</sequence>
<evidence type="ECO:0000256" key="2">
    <source>
        <dbReference type="ARBA" id="ARBA00004651"/>
    </source>
</evidence>
<comment type="catalytic activity">
    <reaction evidence="17 19">
        <text>alpha-ribazole + adenosylcob(III)inamide-GDP = adenosylcob(III)alamin + GMP + H(+)</text>
        <dbReference type="Rhea" id="RHEA:16049"/>
        <dbReference type="ChEBI" id="CHEBI:10329"/>
        <dbReference type="ChEBI" id="CHEBI:15378"/>
        <dbReference type="ChEBI" id="CHEBI:18408"/>
        <dbReference type="ChEBI" id="CHEBI:58115"/>
        <dbReference type="ChEBI" id="CHEBI:60487"/>
        <dbReference type="EC" id="2.7.8.26"/>
    </reaction>
</comment>
<keyword evidence="8 19" id="KW-0169">Cobalamin biosynthesis</keyword>
<dbReference type="EMBL" id="JBHLSS010000105">
    <property type="protein sequence ID" value="MFC0711094.1"/>
    <property type="molecule type" value="Genomic_DNA"/>
</dbReference>
<feature type="transmembrane region" description="Helical" evidence="19">
    <location>
        <begin position="136"/>
        <end position="157"/>
    </location>
</feature>
<organism evidence="20 21">
    <name type="scientific">Azorhizophilus paspali</name>
    <name type="common">Azotobacter paspali</name>
    <dbReference type="NCBI Taxonomy" id="69963"/>
    <lineage>
        <taxon>Bacteria</taxon>
        <taxon>Pseudomonadati</taxon>
        <taxon>Pseudomonadota</taxon>
        <taxon>Gammaproteobacteria</taxon>
        <taxon>Pseudomonadales</taxon>
        <taxon>Pseudomonadaceae</taxon>
        <taxon>Azorhizophilus</taxon>
    </lineage>
</organism>
<dbReference type="HAMAP" id="MF_00719">
    <property type="entry name" value="CobS"/>
    <property type="match status" value="1"/>
</dbReference>
<dbReference type="PANTHER" id="PTHR34148:SF1">
    <property type="entry name" value="ADENOSYLCOBINAMIDE-GDP RIBAZOLETRANSFERASE"/>
    <property type="match status" value="1"/>
</dbReference>
<evidence type="ECO:0000256" key="12">
    <source>
        <dbReference type="ARBA" id="ARBA00022989"/>
    </source>
</evidence>
<keyword evidence="12 19" id="KW-1133">Transmembrane helix</keyword>
<keyword evidence="11 19" id="KW-0460">Magnesium</keyword>
<evidence type="ECO:0000256" key="16">
    <source>
        <dbReference type="ARBA" id="ARBA00032853"/>
    </source>
</evidence>
<evidence type="ECO:0000256" key="5">
    <source>
        <dbReference type="ARBA" id="ARBA00013200"/>
    </source>
</evidence>
<dbReference type="NCBIfam" id="NF001278">
    <property type="entry name" value="PRK00235.1-5"/>
    <property type="match status" value="1"/>
</dbReference>
<evidence type="ECO:0000256" key="18">
    <source>
        <dbReference type="ARBA" id="ARBA00049504"/>
    </source>
</evidence>
<dbReference type="RefSeq" id="WP_376947804.1">
    <property type="nucleotide sequence ID" value="NZ_CP171449.1"/>
</dbReference>
<dbReference type="Pfam" id="PF02654">
    <property type="entry name" value="CobS"/>
    <property type="match status" value="1"/>
</dbReference>
<dbReference type="GO" id="GO:0051073">
    <property type="term" value="F:adenosylcobinamide-GDP ribazoletransferase activity"/>
    <property type="evidence" value="ECO:0007669"/>
    <property type="project" value="UniProtKB-EC"/>
</dbReference>
<feature type="transmembrane region" description="Helical" evidence="19">
    <location>
        <begin position="177"/>
        <end position="208"/>
    </location>
</feature>
<dbReference type="PANTHER" id="PTHR34148">
    <property type="entry name" value="ADENOSYLCOBINAMIDE-GDP RIBAZOLETRANSFERASE"/>
    <property type="match status" value="1"/>
</dbReference>
<gene>
    <name evidence="19" type="primary">cobS</name>
    <name evidence="20" type="ORF">ACFFGX_16560</name>
</gene>
<dbReference type="InterPro" id="IPR003805">
    <property type="entry name" value="CobS"/>
</dbReference>
<dbReference type="NCBIfam" id="TIGR00317">
    <property type="entry name" value="cobS"/>
    <property type="match status" value="1"/>
</dbReference>
<comment type="cofactor">
    <cofactor evidence="1 19">
        <name>Mg(2+)</name>
        <dbReference type="ChEBI" id="CHEBI:18420"/>
    </cofactor>
</comment>